<dbReference type="EMBL" id="JBEFKJ010000021">
    <property type="protein sequence ID" value="KAL2040432.1"/>
    <property type="molecule type" value="Genomic_DNA"/>
</dbReference>
<protein>
    <submittedName>
        <fullName evidence="1">Uncharacterized protein</fullName>
    </submittedName>
</protein>
<proteinExistence type="predicted"/>
<dbReference type="Proteomes" id="UP001590950">
    <property type="component" value="Unassembled WGS sequence"/>
</dbReference>
<sequence length="150" mass="17143">MDPRLHTRAEFTAQMITQPTSLNAAPEWAKLAEPLKTLLDKVTHHPAMADNLQQTYSGLTNSRTNIFFMWQFIGWTLCHLYQVNPTLENLSRGEDKPWRKAKGRASYAKMLILDDTPGKLDMMIEAMYPEQKGLHHEFGEDILEAAKGLD</sequence>
<organism evidence="1 2">
    <name type="scientific">Stereocaulon virgatum</name>
    <dbReference type="NCBI Taxonomy" id="373712"/>
    <lineage>
        <taxon>Eukaryota</taxon>
        <taxon>Fungi</taxon>
        <taxon>Dikarya</taxon>
        <taxon>Ascomycota</taxon>
        <taxon>Pezizomycotina</taxon>
        <taxon>Lecanoromycetes</taxon>
        <taxon>OSLEUM clade</taxon>
        <taxon>Lecanoromycetidae</taxon>
        <taxon>Lecanorales</taxon>
        <taxon>Lecanorineae</taxon>
        <taxon>Stereocaulaceae</taxon>
        <taxon>Stereocaulon</taxon>
    </lineage>
</organism>
<accession>A0ABR4A3C7</accession>
<name>A0ABR4A3C7_9LECA</name>
<reference evidence="1 2" key="1">
    <citation type="submission" date="2024-09" db="EMBL/GenBank/DDBJ databases">
        <title>Rethinking Asexuality: The Enigmatic Case of Functional Sexual Genes in Lepraria (Stereocaulaceae).</title>
        <authorList>
            <person name="Doellman M."/>
            <person name="Sun Y."/>
            <person name="Barcenas-Pena A."/>
            <person name="Lumbsch H.T."/>
            <person name="Grewe F."/>
        </authorList>
    </citation>
    <scope>NUCLEOTIDE SEQUENCE [LARGE SCALE GENOMIC DNA]</scope>
    <source>
        <strain evidence="1 2">Mercado 3170</strain>
    </source>
</reference>
<gene>
    <name evidence="1" type="ORF">N7G274_006875</name>
</gene>
<keyword evidence="2" id="KW-1185">Reference proteome</keyword>
<evidence type="ECO:0000313" key="2">
    <source>
        <dbReference type="Proteomes" id="UP001590950"/>
    </source>
</evidence>
<comment type="caution">
    <text evidence="1">The sequence shown here is derived from an EMBL/GenBank/DDBJ whole genome shotgun (WGS) entry which is preliminary data.</text>
</comment>
<evidence type="ECO:0000313" key="1">
    <source>
        <dbReference type="EMBL" id="KAL2040432.1"/>
    </source>
</evidence>